<dbReference type="PhylomeDB" id="B4GTE5"/>
<evidence type="ECO:0000313" key="2">
    <source>
        <dbReference type="EMBL" id="EDW25815.1"/>
    </source>
</evidence>
<reference evidence="2 3" key="1">
    <citation type="journal article" date="2007" name="Nature">
        <title>Evolution of genes and genomes on the Drosophila phylogeny.</title>
        <authorList>
            <consortium name="Drosophila 12 Genomes Consortium"/>
            <person name="Clark A.G."/>
            <person name="Eisen M.B."/>
            <person name="Smith D.R."/>
            <person name="Bergman C.M."/>
            <person name="Oliver B."/>
            <person name="Markow T.A."/>
            <person name="Kaufman T.C."/>
            <person name="Kellis M."/>
            <person name="Gelbart W."/>
            <person name="Iyer V.N."/>
            <person name="Pollard D.A."/>
            <person name="Sackton T.B."/>
            <person name="Larracuente A.M."/>
            <person name="Singh N.D."/>
            <person name="Abad J.P."/>
            <person name="Abt D.N."/>
            <person name="Adryan B."/>
            <person name="Aguade M."/>
            <person name="Akashi H."/>
            <person name="Anderson W.W."/>
            <person name="Aquadro C.F."/>
            <person name="Ardell D.H."/>
            <person name="Arguello R."/>
            <person name="Artieri C.G."/>
            <person name="Barbash D.A."/>
            <person name="Barker D."/>
            <person name="Barsanti P."/>
            <person name="Batterham P."/>
            <person name="Batzoglou S."/>
            <person name="Begun D."/>
            <person name="Bhutkar A."/>
            <person name="Blanco E."/>
            <person name="Bosak S.A."/>
            <person name="Bradley R.K."/>
            <person name="Brand A.D."/>
            <person name="Brent M.R."/>
            <person name="Brooks A.N."/>
            <person name="Brown R.H."/>
            <person name="Butlin R.K."/>
            <person name="Caggese C."/>
            <person name="Calvi B.R."/>
            <person name="Bernardo de Carvalho A."/>
            <person name="Caspi A."/>
            <person name="Castrezana S."/>
            <person name="Celniker S.E."/>
            <person name="Chang J.L."/>
            <person name="Chapple C."/>
            <person name="Chatterji S."/>
            <person name="Chinwalla A."/>
            <person name="Civetta A."/>
            <person name="Clifton S.W."/>
            <person name="Comeron J.M."/>
            <person name="Costello J.C."/>
            <person name="Coyne J.A."/>
            <person name="Daub J."/>
            <person name="David R.G."/>
            <person name="Delcher A.L."/>
            <person name="Delehaunty K."/>
            <person name="Do C.B."/>
            <person name="Ebling H."/>
            <person name="Edwards K."/>
            <person name="Eickbush T."/>
            <person name="Evans J.D."/>
            <person name="Filipski A."/>
            <person name="Findeiss S."/>
            <person name="Freyhult E."/>
            <person name="Fulton L."/>
            <person name="Fulton R."/>
            <person name="Garcia A.C."/>
            <person name="Gardiner A."/>
            <person name="Garfield D.A."/>
            <person name="Garvin B.E."/>
            <person name="Gibson G."/>
            <person name="Gilbert D."/>
            <person name="Gnerre S."/>
            <person name="Godfrey J."/>
            <person name="Good R."/>
            <person name="Gotea V."/>
            <person name="Gravely B."/>
            <person name="Greenberg A.J."/>
            <person name="Griffiths-Jones S."/>
            <person name="Gross S."/>
            <person name="Guigo R."/>
            <person name="Gustafson E.A."/>
            <person name="Haerty W."/>
            <person name="Hahn M.W."/>
            <person name="Halligan D.L."/>
            <person name="Halpern A.L."/>
            <person name="Halter G.M."/>
            <person name="Han M.V."/>
            <person name="Heger A."/>
            <person name="Hillier L."/>
            <person name="Hinrichs A.S."/>
            <person name="Holmes I."/>
            <person name="Hoskins R.A."/>
            <person name="Hubisz M.J."/>
            <person name="Hultmark D."/>
            <person name="Huntley M.A."/>
            <person name="Jaffe D.B."/>
            <person name="Jagadeeshan S."/>
            <person name="Jeck W.R."/>
            <person name="Johnson J."/>
            <person name="Jones C.D."/>
            <person name="Jordan W.C."/>
            <person name="Karpen G.H."/>
            <person name="Kataoka E."/>
            <person name="Keightley P.D."/>
            <person name="Kheradpour P."/>
            <person name="Kirkness E.F."/>
            <person name="Koerich L.B."/>
            <person name="Kristiansen K."/>
            <person name="Kudrna D."/>
            <person name="Kulathinal R.J."/>
            <person name="Kumar S."/>
            <person name="Kwok R."/>
            <person name="Lander E."/>
            <person name="Langley C.H."/>
            <person name="Lapoint R."/>
            <person name="Lazzaro B.P."/>
            <person name="Lee S.J."/>
            <person name="Levesque L."/>
            <person name="Li R."/>
            <person name="Lin C.F."/>
            <person name="Lin M.F."/>
            <person name="Lindblad-Toh K."/>
            <person name="Llopart A."/>
            <person name="Long M."/>
            <person name="Low L."/>
            <person name="Lozovsky E."/>
            <person name="Lu J."/>
            <person name="Luo M."/>
            <person name="Machado C.A."/>
            <person name="Makalowski W."/>
            <person name="Marzo M."/>
            <person name="Matsuda M."/>
            <person name="Matzkin L."/>
            <person name="McAllister B."/>
            <person name="McBride C.S."/>
            <person name="McKernan B."/>
            <person name="McKernan K."/>
            <person name="Mendez-Lago M."/>
            <person name="Minx P."/>
            <person name="Mollenhauer M.U."/>
            <person name="Montooth K."/>
            <person name="Mount S.M."/>
            <person name="Mu X."/>
            <person name="Myers E."/>
            <person name="Negre B."/>
            <person name="Newfeld S."/>
            <person name="Nielsen R."/>
            <person name="Noor M.A."/>
            <person name="O'Grady P."/>
            <person name="Pachter L."/>
            <person name="Papaceit M."/>
            <person name="Parisi M.J."/>
            <person name="Parisi M."/>
            <person name="Parts L."/>
            <person name="Pedersen J.S."/>
            <person name="Pesole G."/>
            <person name="Phillippy A.M."/>
            <person name="Ponting C.P."/>
            <person name="Pop M."/>
            <person name="Porcelli D."/>
            <person name="Powell J.R."/>
            <person name="Prohaska S."/>
            <person name="Pruitt K."/>
            <person name="Puig M."/>
            <person name="Quesneville H."/>
            <person name="Ram K.R."/>
            <person name="Rand D."/>
            <person name="Rasmussen M.D."/>
            <person name="Reed L.K."/>
            <person name="Reenan R."/>
            <person name="Reily A."/>
            <person name="Remington K.A."/>
            <person name="Rieger T.T."/>
            <person name="Ritchie M.G."/>
            <person name="Robin C."/>
            <person name="Rogers Y.H."/>
            <person name="Rohde C."/>
            <person name="Rozas J."/>
            <person name="Rubenfield M.J."/>
            <person name="Ruiz A."/>
            <person name="Russo S."/>
            <person name="Salzberg S.L."/>
            <person name="Sanchez-Gracia A."/>
            <person name="Saranga D.J."/>
            <person name="Sato H."/>
            <person name="Schaeffer S.W."/>
            <person name="Schatz M.C."/>
            <person name="Schlenke T."/>
            <person name="Schwartz R."/>
            <person name="Segarra C."/>
            <person name="Singh R.S."/>
            <person name="Sirot L."/>
            <person name="Sirota M."/>
            <person name="Sisneros N.B."/>
            <person name="Smith C.D."/>
            <person name="Smith T.F."/>
            <person name="Spieth J."/>
            <person name="Stage D.E."/>
            <person name="Stark A."/>
            <person name="Stephan W."/>
            <person name="Strausberg R.L."/>
            <person name="Strempel S."/>
            <person name="Sturgill D."/>
            <person name="Sutton G."/>
            <person name="Sutton G.G."/>
            <person name="Tao W."/>
            <person name="Teichmann S."/>
            <person name="Tobari Y.N."/>
            <person name="Tomimura Y."/>
            <person name="Tsolas J.M."/>
            <person name="Valente V.L."/>
            <person name="Venter E."/>
            <person name="Venter J.C."/>
            <person name="Vicario S."/>
            <person name="Vieira F.G."/>
            <person name="Vilella A.J."/>
            <person name="Villasante A."/>
            <person name="Walenz B."/>
            <person name="Wang J."/>
            <person name="Wasserman M."/>
            <person name="Watts T."/>
            <person name="Wilson D."/>
            <person name="Wilson R.K."/>
            <person name="Wing R.A."/>
            <person name="Wolfner M.F."/>
            <person name="Wong A."/>
            <person name="Wong G.K."/>
            <person name="Wu C.I."/>
            <person name="Wu G."/>
            <person name="Yamamoto D."/>
            <person name="Yang H.P."/>
            <person name="Yang S.P."/>
            <person name="Yorke J.A."/>
            <person name="Yoshida K."/>
            <person name="Zdobnov E."/>
            <person name="Zhang P."/>
            <person name="Zhang Y."/>
            <person name="Zimin A.V."/>
            <person name="Baldwin J."/>
            <person name="Abdouelleil A."/>
            <person name="Abdulkadir J."/>
            <person name="Abebe A."/>
            <person name="Abera B."/>
            <person name="Abreu J."/>
            <person name="Acer S.C."/>
            <person name="Aftuck L."/>
            <person name="Alexander A."/>
            <person name="An P."/>
            <person name="Anderson E."/>
            <person name="Anderson S."/>
            <person name="Arachi H."/>
            <person name="Azer M."/>
            <person name="Bachantsang P."/>
            <person name="Barry A."/>
            <person name="Bayul T."/>
            <person name="Berlin A."/>
            <person name="Bessette D."/>
            <person name="Bloom T."/>
            <person name="Blye J."/>
            <person name="Boguslavskiy L."/>
            <person name="Bonnet C."/>
            <person name="Boukhgalter B."/>
            <person name="Bourzgui I."/>
            <person name="Brown A."/>
            <person name="Cahill P."/>
            <person name="Channer S."/>
            <person name="Cheshatsang Y."/>
            <person name="Chuda L."/>
            <person name="Citroen M."/>
            <person name="Collymore A."/>
            <person name="Cooke P."/>
            <person name="Costello M."/>
            <person name="D'Aco K."/>
            <person name="Daza R."/>
            <person name="De Haan G."/>
            <person name="DeGray S."/>
            <person name="DeMaso C."/>
            <person name="Dhargay N."/>
            <person name="Dooley K."/>
            <person name="Dooley E."/>
            <person name="Doricent M."/>
            <person name="Dorje P."/>
            <person name="Dorjee K."/>
            <person name="Dupes A."/>
            <person name="Elong R."/>
            <person name="Falk J."/>
            <person name="Farina A."/>
            <person name="Faro S."/>
            <person name="Ferguson D."/>
            <person name="Fisher S."/>
            <person name="Foley C.D."/>
            <person name="Franke A."/>
            <person name="Friedrich D."/>
            <person name="Gadbois L."/>
            <person name="Gearin G."/>
            <person name="Gearin C.R."/>
            <person name="Giannoukos G."/>
            <person name="Goode T."/>
            <person name="Graham J."/>
            <person name="Grandbois E."/>
            <person name="Grewal S."/>
            <person name="Gyaltsen K."/>
            <person name="Hafez N."/>
            <person name="Hagos B."/>
            <person name="Hall J."/>
            <person name="Henson C."/>
            <person name="Hollinger A."/>
            <person name="Honan T."/>
            <person name="Huard M.D."/>
            <person name="Hughes L."/>
            <person name="Hurhula B."/>
            <person name="Husby M.E."/>
            <person name="Kamat A."/>
            <person name="Kanga B."/>
            <person name="Kashin S."/>
            <person name="Khazanovich D."/>
            <person name="Kisner P."/>
            <person name="Lance K."/>
            <person name="Lara M."/>
            <person name="Lee W."/>
            <person name="Lennon N."/>
            <person name="Letendre F."/>
            <person name="LeVine R."/>
            <person name="Lipovsky A."/>
            <person name="Liu X."/>
            <person name="Liu J."/>
            <person name="Liu S."/>
            <person name="Lokyitsang T."/>
            <person name="Lokyitsang Y."/>
            <person name="Lubonja R."/>
            <person name="Lui A."/>
            <person name="MacDonald P."/>
            <person name="Magnisalis V."/>
            <person name="Maru K."/>
            <person name="Matthews C."/>
            <person name="McCusker W."/>
            <person name="McDonough S."/>
            <person name="Mehta T."/>
            <person name="Meldrim J."/>
            <person name="Meneus L."/>
            <person name="Mihai O."/>
            <person name="Mihalev A."/>
            <person name="Mihova T."/>
            <person name="Mittelman R."/>
            <person name="Mlenga V."/>
            <person name="Montmayeur A."/>
            <person name="Mulrain L."/>
            <person name="Navidi A."/>
            <person name="Naylor J."/>
            <person name="Negash T."/>
            <person name="Nguyen T."/>
            <person name="Nguyen N."/>
            <person name="Nicol R."/>
            <person name="Norbu C."/>
            <person name="Norbu N."/>
            <person name="Novod N."/>
            <person name="O'Neill B."/>
            <person name="Osman S."/>
            <person name="Markiewicz E."/>
            <person name="Oyono O.L."/>
            <person name="Patti C."/>
            <person name="Phunkhang P."/>
            <person name="Pierre F."/>
            <person name="Priest M."/>
            <person name="Raghuraman S."/>
            <person name="Rege F."/>
            <person name="Reyes R."/>
            <person name="Rise C."/>
            <person name="Rogov P."/>
            <person name="Ross K."/>
            <person name="Ryan E."/>
            <person name="Settipalli S."/>
            <person name="Shea T."/>
            <person name="Sherpa N."/>
            <person name="Shi L."/>
            <person name="Shih D."/>
            <person name="Sparrow T."/>
            <person name="Spaulding J."/>
            <person name="Stalker J."/>
            <person name="Stange-Thomann N."/>
            <person name="Stavropoulos S."/>
            <person name="Stone C."/>
            <person name="Strader C."/>
            <person name="Tesfaye S."/>
            <person name="Thomson T."/>
            <person name="Thoulutsang Y."/>
            <person name="Thoulutsang D."/>
            <person name="Topham K."/>
            <person name="Topping I."/>
            <person name="Tsamla T."/>
            <person name="Vassiliev H."/>
            <person name="Vo A."/>
            <person name="Wangchuk T."/>
            <person name="Wangdi T."/>
            <person name="Weiand M."/>
            <person name="Wilkinson J."/>
            <person name="Wilson A."/>
            <person name="Yadav S."/>
            <person name="Young G."/>
            <person name="Yu Q."/>
            <person name="Zembek L."/>
            <person name="Zhong D."/>
            <person name="Zimmer A."/>
            <person name="Zwirko Z."/>
            <person name="Jaffe D.B."/>
            <person name="Alvarez P."/>
            <person name="Brockman W."/>
            <person name="Butler J."/>
            <person name="Chin C."/>
            <person name="Gnerre S."/>
            <person name="Grabherr M."/>
            <person name="Kleber M."/>
            <person name="Mauceli E."/>
            <person name="MacCallum I."/>
        </authorList>
    </citation>
    <scope>NUCLEOTIDE SEQUENCE [LARGE SCALE GENOMIC DNA]</scope>
    <source>
        <strain evidence="3">MSH-3 / Tucson 14011-0111.49</strain>
    </source>
</reference>
<dbReference type="EMBL" id="CH479190">
    <property type="protein sequence ID" value="EDW25815.1"/>
    <property type="molecule type" value="Genomic_DNA"/>
</dbReference>
<gene>
    <name evidence="2" type="primary">Dper\GL14333</name>
    <name evidence="2" type="ORF">Dper_GL14333</name>
</gene>
<organism evidence="3">
    <name type="scientific">Drosophila persimilis</name>
    <name type="common">Fruit fly</name>
    <dbReference type="NCBI Taxonomy" id="7234"/>
    <lineage>
        <taxon>Eukaryota</taxon>
        <taxon>Metazoa</taxon>
        <taxon>Ecdysozoa</taxon>
        <taxon>Arthropoda</taxon>
        <taxon>Hexapoda</taxon>
        <taxon>Insecta</taxon>
        <taxon>Pterygota</taxon>
        <taxon>Neoptera</taxon>
        <taxon>Endopterygota</taxon>
        <taxon>Diptera</taxon>
        <taxon>Brachycera</taxon>
        <taxon>Muscomorpha</taxon>
        <taxon>Ephydroidea</taxon>
        <taxon>Drosophilidae</taxon>
        <taxon>Drosophila</taxon>
        <taxon>Sophophora</taxon>
    </lineage>
</organism>
<accession>B4GTE5</accession>
<proteinExistence type="predicted"/>
<keyword evidence="3" id="KW-1185">Reference proteome</keyword>
<dbReference type="OrthoDB" id="7867477at2759"/>
<protein>
    <submittedName>
        <fullName evidence="2">GL14333</fullName>
    </submittedName>
</protein>
<feature type="region of interest" description="Disordered" evidence="1">
    <location>
        <begin position="1"/>
        <end position="29"/>
    </location>
</feature>
<feature type="compositionally biased region" description="Polar residues" evidence="1">
    <location>
        <begin position="1"/>
        <end position="12"/>
    </location>
</feature>
<dbReference type="Proteomes" id="UP000008744">
    <property type="component" value="Unassembled WGS sequence"/>
</dbReference>
<sequence>MSNQKQTKTQAPIQALAQVQEADKRLTDEEARRHRAKLRFSYGNMISNANLNRMRNRLSAAVTEAGPTAAVSAAAAAASAAAAAEAAAAAVVVSEGDGAAKKVSSAGAPDTTLRRISSTFEHVCNVKAGCCVAQPHEDTEADGREERAEVLICSQMMPQAPSLSVLSPVPEPQKMKDLPLDSSHLDGFYSRPLGESRAIERWQQLSSTVTSLFSARRYTDDSESPVAKTRRLREQREMLQIFTRPFLMDQQKREFRD</sequence>
<dbReference type="SMR" id="B4GTE5"/>
<name>B4GTE5_DROPE</name>
<evidence type="ECO:0000256" key="1">
    <source>
        <dbReference type="SAM" id="MobiDB-lite"/>
    </source>
</evidence>
<dbReference type="AlphaFoldDB" id="B4GTE5"/>
<evidence type="ECO:0000313" key="3">
    <source>
        <dbReference type="Proteomes" id="UP000008744"/>
    </source>
</evidence>
<dbReference type="HOGENOM" id="CLU_1112304_0_0_1"/>
<dbReference type="STRING" id="7234.B4GTE5"/>
<dbReference type="OMA" id="SERWSQI"/>
<dbReference type="KEGG" id="dpe:6596794"/>